<dbReference type="AlphaFoldDB" id="A0A9P5LHQ9"/>
<protein>
    <recommendedName>
        <fullName evidence="4">Transcription factor RfeG</fullName>
    </recommendedName>
</protein>
<dbReference type="PANTHER" id="PTHR39609:SF1">
    <property type="entry name" value="RFEG"/>
    <property type="match status" value="1"/>
</dbReference>
<evidence type="ECO:0008006" key="4">
    <source>
        <dbReference type="Google" id="ProtNLM"/>
    </source>
</evidence>
<proteinExistence type="predicted"/>
<organism evidence="2 3">
    <name type="scientific">Cylindrodendrum hubeiense</name>
    <dbReference type="NCBI Taxonomy" id="595255"/>
    <lineage>
        <taxon>Eukaryota</taxon>
        <taxon>Fungi</taxon>
        <taxon>Dikarya</taxon>
        <taxon>Ascomycota</taxon>
        <taxon>Pezizomycotina</taxon>
        <taxon>Sordariomycetes</taxon>
        <taxon>Hypocreomycetidae</taxon>
        <taxon>Hypocreales</taxon>
        <taxon>Nectriaceae</taxon>
        <taxon>Cylindrodendrum</taxon>
    </lineage>
</organism>
<dbReference type="OrthoDB" id="4146887at2759"/>
<dbReference type="Proteomes" id="UP000722485">
    <property type="component" value="Unassembled WGS sequence"/>
</dbReference>
<feature type="region of interest" description="Disordered" evidence="1">
    <location>
        <begin position="122"/>
        <end position="347"/>
    </location>
</feature>
<feature type="compositionally biased region" description="Polar residues" evidence="1">
    <location>
        <begin position="209"/>
        <end position="233"/>
    </location>
</feature>
<dbReference type="PANTHER" id="PTHR39609">
    <property type="entry name" value="RFEG-RELATED"/>
    <property type="match status" value="1"/>
</dbReference>
<evidence type="ECO:0000256" key="1">
    <source>
        <dbReference type="SAM" id="MobiDB-lite"/>
    </source>
</evidence>
<feature type="compositionally biased region" description="Low complexity" evidence="1">
    <location>
        <begin position="259"/>
        <end position="291"/>
    </location>
</feature>
<dbReference type="EMBL" id="JAANBB010000093">
    <property type="protein sequence ID" value="KAF7550690.1"/>
    <property type="molecule type" value="Genomic_DNA"/>
</dbReference>
<gene>
    <name evidence="2" type="ORF">G7Z17_g5563</name>
</gene>
<feature type="region of interest" description="Disordered" evidence="1">
    <location>
        <begin position="43"/>
        <end position="100"/>
    </location>
</feature>
<accession>A0A9P5LHQ9</accession>
<sequence length="347" mass="37255">MAHSSTQQNPQTSQVVQGYYITAYRNLTTAMIEDLKADSARWDNERRAQTSRNTTGVQYRYSETHQSRQHHGPTEASYQQDPYARDSGFDGGPRYPGTGAPGYTGAAGAAYQQQAYASTSGGGVYGSYPQPQQSPPPTDPRYGAPPQGGSVLNQGYQSPQDHPYTAMGTNRNPRGYAANDPYANPAASAAATQQATYATSGPSQPGYPATTSPFQYSSQVPPPTAQSYATMQPQDPFYGRGAYNAGMPPTLRTGSDSLATPAGQSTQQQPPQQPGFTAQGQQQGFAAQGQQYDETPRARTSATPTNTQTNPSGPLVDKRPWNPRPIPSPFELDEATHRPRECVMISA</sequence>
<comment type="caution">
    <text evidence="2">The sequence shown here is derived from an EMBL/GenBank/DDBJ whole genome shotgun (WGS) entry which is preliminary data.</text>
</comment>
<feature type="compositionally biased region" description="Low complexity" evidence="1">
    <location>
        <begin position="177"/>
        <end position="200"/>
    </location>
</feature>
<feature type="compositionally biased region" description="Polar residues" evidence="1">
    <location>
        <begin position="298"/>
        <end position="312"/>
    </location>
</feature>
<reference evidence="2" key="1">
    <citation type="submission" date="2020-03" db="EMBL/GenBank/DDBJ databases">
        <title>Draft Genome Sequence of Cylindrodendrum hubeiense.</title>
        <authorList>
            <person name="Buettner E."/>
            <person name="Kellner H."/>
        </authorList>
    </citation>
    <scope>NUCLEOTIDE SEQUENCE</scope>
    <source>
        <strain evidence="2">IHI 201604</strain>
    </source>
</reference>
<evidence type="ECO:0000313" key="3">
    <source>
        <dbReference type="Proteomes" id="UP000722485"/>
    </source>
</evidence>
<keyword evidence="3" id="KW-1185">Reference proteome</keyword>
<name>A0A9P5LHQ9_9HYPO</name>
<evidence type="ECO:0000313" key="2">
    <source>
        <dbReference type="EMBL" id="KAF7550690.1"/>
    </source>
</evidence>
<feature type="compositionally biased region" description="Polar residues" evidence="1">
    <location>
        <begin position="150"/>
        <end position="160"/>
    </location>
</feature>